<keyword evidence="5" id="KW-1185">Reference proteome</keyword>
<evidence type="ECO:0000313" key="6">
    <source>
        <dbReference type="Proteomes" id="UP001162541"/>
    </source>
</evidence>
<dbReference type="PANTHER" id="PTHR21068:SF43">
    <property type="entry name" value="SPARTIN"/>
    <property type="match status" value="1"/>
</dbReference>
<feature type="region of interest" description="Disordered" evidence="1">
    <location>
        <begin position="1"/>
        <end position="85"/>
    </location>
</feature>
<dbReference type="EMBL" id="LVLJ01003929">
    <property type="protein sequence ID" value="OAE19127.1"/>
    <property type="molecule type" value="Genomic_DNA"/>
</dbReference>
<dbReference type="AlphaFoldDB" id="A0A176VEW2"/>
<evidence type="ECO:0000313" key="5">
    <source>
        <dbReference type="Proteomes" id="UP000077202"/>
    </source>
</evidence>
<gene>
    <name evidence="4" type="ORF">AXG93_2062s1380</name>
    <name evidence="3" type="ORF">Mp_7g01100</name>
</gene>
<feature type="region of interest" description="Disordered" evidence="1">
    <location>
        <begin position="191"/>
        <end position="215"/>
    </location>
</feature>
<feature type="domain" description="Senescence" evidence="2">
    <location>
        <begin position="319"/>
        <end position="490"/>
    </location>
</feature>
<protein>
    <recommendedName>
        <fullName evidence="2">Senescence domain-containing protein</fullName>
    </recommendedName>
</protein>
<evidence type="ECO:0000313" key="4">
    <source>
        <dbReference type="EMBL" id="OAE19127.1"/>
    </source>
</evidence>
<accession>A0A176VEW2</accession>
<evidence type="ECO:0000259" key="2">
    <source>
        <dbReference type="Pfam" id="PF06911"/>
    </source>
</evidence>
<dbReference type="InterPro" id="IPR045036">
    <property type="entry name" value="Spartin-like"/>
</dbReference>
<dbReference type="Proteomes" id="UP001162541">
    <property type="component" value="Chromosome 7"/>
</dbReference>
<name>A0A176VEW2_MARPO</name>
<feature type="compositionally biased region" description="Polar residues" evidence="1">
    <location>
        <begin position="47"/>
        <end position="59"/>
    </location>
</feature>
<organism evidence="4 5">
    <name type="scientific">Marchantia polymorpha subsp. ruderalis</name>
    <dbReference type="NCBI Taxonomy" id="1480154"/>
    <lineage>
        <taxon>Eukaryota</taxon>
        <taxon>Viridiplantae</taxon>
        <taxon>Streptophyta</taxon>
        <taxon>Embryophyta</taxon>
        <taxon>Marchantiophyta</taxon>
        <taxon>Marchantiopsida</taxon>
        <taxon>Marchantiidae</taxon>
        <taxon>Marchantiales</taxon>
        <taxon>Marchantiaceae</taxon>
        <taxon>Marchantia</taxon>
    </lineage>
</organism>
<dbReference type="Proteomes" id="UP000077202">
    <property type="component" value="Unassembled WGS sequence"/>
</dbReference>
<reference evidence="4 5" key="1">
    <citation type="submission" date="2016-03" db="EMBL/GenBank/DDBJ databases">
        <title>Mechanisms controlling the formation of the plant cell surface in tip-growing cells are functionally conserved among land plants.</title>
        <authorList>
            <person name="Honkanen S."/>
            <person name="Jones V.A."/>
            <person name="Morieri G."/>
            <person name="Champion C."/>
            <person name="Hetherington A.J."/>
            <person name="Kelly S."/>
            <person name="Saint-Marcoux D."/>
            <person name="Proust H."/>
            <person name="Prescott H."/>
            <person name="Dolan L."/>
        </authorList>
    </citation>
    <scope>NUCLEOTIDE SEQUENCE [LARGE SCALE GENOMIC DNA]</scope>
    <source>
        <strain evidence="5">cv. Tak-1 and cv. Tak-2</strain>
        <tissue evidence="4">Whole gametophyte</tissue>
    </source>
</reference>
<dbReference type="GO" id="GO:0005886">
    <property type="term" value="C:plasma membrane"/>
    <property type="evidence" value="ECO:0007669"/>
    <property type="project" value="TreeGrafter"/>
</dbReference>
<dbReference type="PANTHER" id="PTHR21068">
    <property type="entry name" value="SPARTIN"/>
    <property type="match status" value="1"/>
</dbReference>
<dbReference type="Pfam" id="PF06911">
    <property type="entry name" value="Senescence"/>
    <property type="match status" value="1"/>
</dbReference>
<evidence type="ECO:0000313" key="3">
    <source>
        <dbReference type="EMBL" id="BBN15815.1"/>
    </source>
</evidence>
<reference evidence="3" key="2">
    <citation type="journal article" date="2019" name="Curr. Biol.">
        <title>Chromatin organization in early land plants reveals an ancestral association between H3K27me3, transposons, and constitutive heterochromatin.</title>
        <authorList>
            <person name="Montgomery S.A."/>
            <person name="Tanizawa Y."/>
            <person name="Galik B."/>
            <person name="Wang N."/>
            <person name="Ito T."/>
            <person name="Mochizuki T."/>
            <person name="Akimcheva S."/>
            <person name="Bowman J."/>
            <person name="Cognat V."/>
            <person name="Drouard L."/>
            <person name="Ekker H."/>
            <person name="Houng S."/>
            <person name="Kohchi T."/>
            <person name="Lin S."/>
            <person name="Liu L.D."/>
            <person name="Nakamura Y."/>
            <person name="Valeeva L.R."/>
            <person name="Shakirov E.V."/>
            <person name="Shippen D.E."/>
            <person name="Wei W."/>
            <person name="Yagura M."/>
            <person name="Yamaoka S."/>
            <person name="Yamato K.T."/>
            <person name="Liu C."/>
            <person name="Berger F."/>
        </authorList>
    </citation>
    <scope>NUCLEOTIDE SEQUENCE [LARGE SCALE GENOMIC DNA]</scope>
    <source>
        <strain evidence="3">Tak-1</strain>
    </source>
</reference>
<evidence type="ECO:0000256" key="1">
    <source>
        <dbReference type="SAM" id="MobiDB-lite"/>
    </source>
</evidence>
<dbReference type="InterPro" id="IPR009686">
    <property type="entry name" value="Senescence/spartin_C"/>
</dbReference>
<sequence>MDYLKDKASRLTKGAPGQQNFKVGSSNWLGNSSGQPSPTAPMGSFKNPESAQNAAQNDGPNPYLLREPVSPPAPPTSGIESMSLSAPPENKLYPDLYKPPGADGEEVEVLIGEQVLLTIPGVIVHLIDGEKSPHLGSGDFQLIRFVQEKTKVVVIAKVGDDLMWPLVQEMSTVKLSPTQYYFSLKVPKDLDPQVDSSSSDQGKNHSPLGNEPGQMETLNYGVTFRASSSDDQNARFQELDTYLERYSTFSAPTIVQKDGNTDVKELDQLPSAQDPEFPGKVVPAETLASDGKMMTEETSAEFWTTIAPNVDDYNSKAAKGIATGAGHVIRGILWLSDATVQQLDSGHGYMKAKFKPKADPSKISPTTIANMRRVRKMTGMTDKVAKGVLGGIVYTTGLFSSAVINSPPGKAFFKLLPGEVALVSLDAFGRVFDAVEKAGTDVMSRSSSVTQDFVNYRYGPSAKEVTEETFTSVGHVASTAWTLTKIRKALNPNKAKYSGKTGMFKAVAKQAMHQRKNVV</sequence>
<feature type="compositionally biased region" description="Polar residues" evidence="1">
    <location>
        <begin position="17"/>
        <end position="37"/>
    </location>
</feature>
<proteinExistence type="predicted"/>
<reference evidence="6" key="3">
    <citation type="journal article" date="2020" name="Curr. Biol.">
        <title>Chromatin organization in early land plants reveals an ancestral association between H3K27me3, transposons, and constitutive heterochromatin.</title>
        <authorList>
            <person name="Montgomery S.A."/>
            <person name="Tanizawa Y."/>
            <person name="Galik B."/>
            <person name="Wang N."/>
            <person name="Ito T."/>
            <person name="Mochizuki T."/>
            <person name="Akimcheva S."/>
            <person name="Bowman J.L."/>
            <person name="Cognat V."/>
            <person name="Marechal-Drouard L."/>
            <person name="Ekker H."/>
            <person name="Hong S.F."/>
            <person name="Kohchi T."/>
            <person name="Lin S.S."/>
            <person name="Liu L.D."/>
            <person name="Nakamura Y."/>
            <person name="Valeeva L.R."/>
            <person name="Shakirov E.V."/>
            <person name="Shippen D.E."/>
            <person name="Wei W.L."/>
            <person name="Yagura M."/>
            <person name="Yamaoka S."/>
            <person name="Yamato K.T."/>
            <person name="Liu C."/>
            <person name="Berger F."/>
        </authorList>
    </citation>
    <scope>NUCLEOTIDE SEQUENCE [LARGE SCALE GENOMIC DNA]</scope>
    <source>
        <strain evidence="6">Tak-1</strain>
    </source>
</reference>
<dbReference type="EMBL" id="AP019872">
    <property type="protein sequence ID" value="BBN15815.1"/>
    <property type="molecule type" value="Genomic_DNA"/>
</dbReference>